<name>A0A7W9EP38_9SPHN</name>
<dbReference type="InterPro" id="IPR055170">
    <property type="entry name" value="GFO_IDH_MocA-like_dom"/>
</dbReference>
<reference evidence="4 5" key="1">
    <citation type="submission" date="2020-08" db="EMBL/GenBank/DDBJ databases">
        <title>Genomic Encyclopedia of Type Strains, Phase IV (KMG-IV): sequencing the most valuable type-strain genomes for metagenomic binning, comparative biology and taxonomic classification.</title>
        <authorList>
            <person name="Goeker M."/>
        </authorList>
    </citation>
    <scope>NUCLEOTIDE SEQUENCE [LARGE SCALE GENOMIC DNA]</scope>
    <source>
        <strain evidence="4 5">DSM 27163</strain>
    </source>
</reference>
<dbReference type="EMBL" id="JACIJH010000001">
    <property type="protein sequence ID" value="MBB5705074.1"/>
    <property type="molecule type" value="Genomic_DNA"/>
</dbReference>
<gene>
    <name evidence="4" type="ORF">FHR21_000399</name>
</gene>
<dbReference type="GO" id="GO:0000166">
    <property type="term" value="F:nucleotide binding"/>
    <property type="evidence" value="ECO:0007669"/>
    <property type="project" value="InterPro"/>
</dbReference>
<dbReference type="Gene3D" id="3.30.360.10">
    <property type="entry name" value="Dihydrodipicolinate Reductase, domain 2"/>
    <property type="match status" value="1"/>
</dbReference>
<evidence type="ECO:0000313" key="5">
    <source>
        <dbReference type="Proteomes" id="UP000537161"/>
    </source>
</evidence>
<evidence type="ECO:0000313" key="4">
    <source>
        <dbReference type="EMBL" id="MBB5705074.1"/>
    </source>
</evidence>
<evidence type="ECO:0000259" key="3">
    <source>
        <dbReference type="Pfam" id="PF22725"/>
    </source>
</evidence>
<accession>A0A7W9EP38</accession>
<keyword evidence="5" id="KW-1185">Reference proteome</keyword>
<dbReference type="Proteomes" id="UP000537161">
    <property type="component" value="Unassembled WGS sequence"/>
</dbReference>
<evidence type="ECO:0000259" key="2">
    <source>
        <dbReference type="Pfam" id="PF01408"/>
    </source>
</evidence>
<dbReference type="Pfam" id="PF01408">
    <property type="entry name" value="GFO_IDH_MocA"/>
    <property type="match status" value="1"/>
</dbReference>
<keyword evidence="1" id="KW-0560">Oxidoreductase</keyword>
<dbReference type="GO" id="GO:0016491">
    <property type="term" value="F:oxidoreductase activity"/>
    <property type="evidence" value="ECO:0007669"/>
    <property type="project" value="UniProtKB-KW"/>
</dbReference>
<dbReference type="InterPro" id="IPR050463">
    <property type="entry name" value="Gfo/Idh/MocA_oxidrdct_glycsds"/>
</dbReference>
<evidence type="ECO:0000256" key="1">
    <source>
        <dbReference type="ARBA" id="ARBA00023002"/>
    </source>
</evidence>
<proteinExistence type="predicted"/>
<dbReference type="PANTHER" id="PTHR43818:SF11">
    <property type="entry name" value="BCDNA.GH03377"/>
    <property type="match status" value="1"/>
</dbReference>
<comment type="caution">
    <text evidence="4">The sequence shown here is derived from an EMBL/GenBank/DDBJ whole genome shotgun (WGS) entry which is preliminary data.</text>
</comment>
<organism evidence="4 5">
    <name type="scientific">Sphingopyxis panaciterrulae</name>
    <dbReference type="NCBI Taxonomy" id="462372"/>
    <lineage>
        <taxon>Bacteria</taxon>
        <taxon>Pseudomonadati</taxon>
        <taxon>Pseudomonadota</taxon>
        <taxon>Alphaproteobacteria</taxon>
        <taxon>Sphingomonadales</taxon>
        <taxon>Sphingomonadaceae</taxon>
        <taxon>Sphingopyxis</taxon>
    </lineage>
</organism>
<dbReference type="Pfam" id="PF22725">
    <property type="entry name" value="GFO_IDH_MocA_C3"/>
    <property type="match status" value="1"/>
</dbReference>
<dbReference type="AlphaFoldDB" id="A0A7W9EP38"/>
<sequence length="376" mass="40346">MGMIGANWGIVGHLPAWRNLPGVEVAAICTAHEETARAAADAHGIPHAYHDYRRMIDEAPVDIIDVGTRPMLRYDMVMHALAAGKHVINANPFAPDIAGAKAMREAQQAAGVVGMIEAQFQWLPQFRQMKAMIADGALGDLIGVELRCHFPLIRDGDALFPFVTRPGYTTNYNWLGMAGEGASALRNLGGHCLHALLYLFGEVESVSATLGRGLREWRFDDGSRFTPQTVDTAFATLRFRDGGTAQMNIGWSVAGARGFAIEAYGTNGRLRIEAPSAFPDAGNAALFHAPAGPREALGKPEEPVELPATLAQLRGAPIAAPADARVVIPMTLMLDEMVSAVREGRECSPGFAQALQVQAICEAAEASDRQGERINL</sequence>
<dbReference type="Gene3D" id="3.40.50.720">
    <property type="entry name" value="NAD(P)-binding Rossmann-like Domain"/>
    <property type="match status" value="1"/>
</dbReference>
<feature type="domain" description="GFO/IDH/MocA-like oxidoreductase" evidence="3">
    <location>
        <begin position="126"/>
        <end position="271"/>
    </location>
</feature>
<dbReference type="InterPro" id="IPR000683">
    <property type="entry name" value="Gfo/Idh/MocA-like_OxRdtase_N"/>
</dbReference>
<protein>
    <submittedName>
        <fullName evidence="4">Putative dehydrogenase</fullName>
    </submittedName>
</protein>
<dbReference type="InterPro" id="IPR036291">
    <property type="entry name" value="NAD(P)-bd_dom_sf"/>
</dbReference>
<feature type="domain" description="Gfo/Idh/MocA-like oxidoreductase N-terminal" evidence="2">
    <location>
        <begin position="2"/>
        <end position="114"/>
    </location>
</feature>
<dbReference type="SUPFAM" id="SSF51735">
    <property type="entry name" value="NAD(P)-binding Rossmann-fold domains"/>
    <property type="match status" value="1"/>
</dbReference>
<dbReference type="SUPFAM" id="SSF55347">
    <property type="entry name" value="Glyceraldehyde-3-phosphate dehydrogenase-like, C-terminal domain"/>
    <property type="match status" value="1"/>
</dbReference>
<dbReference type="PANTHER" id="PTHR43818">
    <property type="entry name" value="BCDNA.GH03377"/>
    <property type="match status" value="1"/>
</dbReference>